<feature type="domain" description="Core-binding (CB)" evidence="12">
    <location>
        <begin position="9"/>
        <end position="96"/>
    </location>
</feature>
<dbReference type="Proteomes" id="UP001185092">
    <property type="component" value="Unassembled WGS sequence"/>
</dbReference>
<dbReference type="GO" id="GO:0009037">
    <property type="term" value="F:tyrosine-based site-specific recombinase activity"/>
    <property type="evidence" value="ECO:0007669"/>
    <property type="project" value="UniProtKB-UniRule"/>
</dbReference>
<comment type="subunit">
    <text evidence="10">Forms a cyclic heterotetrameric complex composed of two molecules of XerC and two molecules of XerD.</text>
</comment>
<dbReference type="GO" id="GO:0003677">
    <property type="term" value="F:DNA binding"/>
    <property type="evidence" value="ECO:0007669"/>
    <property type="project" value="UniProtKB-UniRule"/>
</dbReference>
<evidence type="ECO:0000256" key="2">
    <source>
        <dbReference type="ARBA" id="ARBA00010450"/>
    </source>
</evidence>
<dbReference type="InterPro" id="IPR023009">
    <property type="entry name" value="Tyrosine_recombinase_XerC/XerD"/>
</dbReference>
<comment type="function">
    <text evidence="10">Site-specific tyrosine recombinase, which acts by catalyzing the cutting and rejoining of the recombining DNA molecules. The XerC-XerD complex is essential to convert dimers of the bacterial chromosome into monomers to permit their segregation at cell division. It also contributes to the segregational stability of plasmids.</text>
</comment>
<evidence type="ECO:0000256" key="9">
    <source>
        <dbReference type="ARBA" id="ARBA00023306"/>
    </source>
</evidence>
<proteinExistence type="inferred from homology"/>
<reference evidence="13" key="1">
    <citation type="submission" date="2023-07" db="EMBL/GenBank/DDBJ databases">
        <title>Genomic Encyclopedia of Type Strains, Phase IV (KMG-IV): sequencing the most valuable type-strain genomes for metagenomic binning, comparative biology and taxonomic classification.</title>
        <authorList>
            <person name="Goeker M."/>
        </authorList>
    </citation>
    <scope>NUCLEOTIDE SEQUENCE</scope>
    <source>
        <strain evidence="13">DSM 26174</strain>
    </source>
</reference>
<accession>A0AAE3XN52</accession>
<evidence type="ECO:0000256" key="7">
    <source>
        <dbReference type="ARBA" id="ARBA00023125"/>
    </source>
</evidence>
<keyword evidence="14" id="KW-1185">Reference proteome</keyword>
<evidence type="ECO:0000259" key="11">
    <source>
        <dbReference type="PROSITE" id="PS51898"/>
    </source>
</evidence>
<evidence type="ECO:0000256" key="8">
    <source>
        <dbReference type="ARBA" id="ARBA00023172"/>
    </source>
</evidence>
<keyword evidence="4 10" id="KW-0132">Cell division</keyword>
<feature type="active site" evidence="10">
    <location>
        <position position="256"/>
    </location>
</feature>
<feature type="active site" evidence="10">
    <location>
        <position position="157"/>
    </location>
</feature>
<dbReference type="GO" id="GO:0051301">
    <property type="term" value="P:cell division"/>
    <property type="evidence" value="ECO:0007669"/>
    <property type="project" value="UniProtKB-KW"/>
</dbReference>
<keyword evidence="6 10" id="KW-0229">DNA integration</keyword>
<evidence type="ECO:0000259" key="12">
    <source>
        <dbReference type="PROSITE" id="PS51900"/>
    </source>
</evidence>
<keyword evidence="7 10" id="KW-0238">DNA-binding</keyword>
<dbReference type="InterPro" id="IPR011932">
    <property type="entry name" value="Recomb_XerD"/>
</dbReference>
<dbReference type="InterPro" id="IPR044068">
    <property type="entry name" value="CB"/>
</dbReference>
<dbReference type="SUPFAM" id="SSF56349">
    <property type="entry name" value="DNA breaking-rejoining enzymes"/>
    <property type="match status" value="1"/>
</dbReference>
<dbReference type="NCBIfam" id="NF001399">
    <property type="entry name" value="PRK00283.1"/>
    <property type="match status" value="1"/>
</dbReference>
<feature type="active site" evidence="10">
    <location>
        <position position="253"/>
    </location>
</feature>
<dbReference type="Gene3D" id="1.10.150.130">
    <property type="match status" value="1"/>
</dbReference>
<feature type="active site" evidence="10">
    <location>
        <position position="181"/>
    </location>
</feature>
<keyword evidence="9 10" id="KW-0131">Cell cycle</keyword>
<evidence type="ECO:0000256" key="3">
    <source>
        <dbReference type="ARBA" id="ARBA00022490"/>
    </source>
</evidence>
<keyword evidence="8 10" id="KW-0233">DNA recombination</keyword>
<feature type="active site" evidence="10">
    <location>
        <position position="279"/>
    </location>
</feature>
<dbReference type="GO" id="GO:0005737">
    <property type="term" value="C:cytoplasm"/>
    <property type="evidence" value="ECO:0007669"/>
    <property type="project" value="UniProtKB-SubCell"/>
</dbReference>
<organism evidence="13 14">
    <name type="scientific">Aureibacter tunicatorum</name>
    <dbReference type="NCBI Taxonomy" id="866807"/>
    <lineage>
        <taxon>Bacteria</taxon>
        <taxon>Pseudomonadati</taxon>
        <taxon>Bacteroidota</taxon>
        <taxon>Cytophagia</taxon>
        <taxon>Cytophagales</taxon>
        <taxon>Persicobacteraceae</taxon>
        <taxon>Aureibacter</taxon>
    </lineage>
</organism>
<dbReference type="GO" id="GO:0006313">
    <property type="term" value="P:DNA transposition"/>
    <property type="evidence" value="ECO:0007669"/>
    <property type="project" value="UniProtKB-UniRule"/>
</dbReference>
<dbReference type="PROSITE" id="PS51898">
    <property type="entry name" value="TYR_RECOMBINASE"/>
    <property type="match status" value="1"/>
</dbReference>
<feature type="domain" description="Tyr recombinase" evidence="11">
    <location>
        <begin position="117"/>
        <end position="301"/>
    </location>
</feature>
<dbReference type="Pfam" id="PF00589">
    <property type="entry name" value="Phage_integrase"/>
    <property type="match status" value="1"/>
</dbReference>
<evidence type="ECO:0000313" key="13">
    <source>
        <dbReference type="EMBL" id="MDR6239018.1"/>
    </source>
</evidence>
<dbReference type="EMBL" id="JAVDQD010000002">
    <property type="protein sequence ID" value="MDR6239018.1"/>
    <property type="molecule type" value="Genomic_DNA"/>
</dbReference>
<keyword evidence="5 10" id="KW-0159">Chromosome partition</keyword>
<dbReference type="InterPro" id="IPR010998">
    <property type="entry name" value="Integrase_recombinase_N"/>
</dbReference>
<evidence type="ECO:0000256" key="1">
    <source>
        <dbReference type="ARBA" id="ARBA00004496"/>
    </source>
</evidence>
<evidence type="ECO:0000256" key="4">
    <source>
        <dbReference type="ARBA" id="ARBA00022618"/>
    </source>
</evidence>
<comment type="subcellular location">
    <subcellularLocation>
        <location evidence="1 10">Cytoplasm</location>
    </subcellularLocation>
</comment>
<comment type="similarity">
    <text evidence="10">Belongs to the 'phage' integrase family. XerC subfamily.</text>
</comment>
<protein>
    <recommendedName>
        <fullName evidence="10">Tyrosine recombinase XerC</fullName>
    </recommendedName>
</protein>
<dbReference type="InterPro" id="IPR004107">
    <property type="entry name" value="Integrase_SAM-like_N"/>
</dbReference>
<comment type="caution">
    <text evidence="13">The sequence shown here is derived from an EMBL/GenBank/DDBJ whole genome shotgun (WGS) entry which is preliminary data.</text>
</comment>
<dbReference type="InterPro" id="IPR050090">
    <property type="entry name" value="Tyrosine_recombinase_XerCD"/>
</dbReference>
<dbReference type="PANTHER" id="PTHR30349">
    <property type="entry name" value="PHAGE INTEGRASE-RELATED"/>
    <property type="match status" value="1"/>
</dbReference>
<dbReference type="NCBIfam" id="TIGR02225">
    <property type="entry name" value="recomb_XerD"/>
    <property type="match status" value="1"/>
</dbReference>
<dbReference type="CDD" id="cd00798">
    <property type="entry name" value="INT_XerDC_C"/>
    <property type="match status" value="1"/>
</dbReference>
<dbReference type="AlphaFoldDB" id="A0AAE3XN52"/>
<gene>
    <name evidence="10" type="primary">xerC</name>
    <name evidence="13" type="ORF">HNQ88_002055</name>
</gene>
<dbReference type="PANTHER" id="PTHR30349:SF81">
    <property type="entry name" value="TYROSINE RECOMBINASE XERC"/>
    <property type="match status" value="1"/>
</dbReference>
<evidence type="ECO:0000256" key="5">
    <source>
        <dbReference type="ARBA" id="ARBA00022829"/>
    </source>
</evidence>
<evidence type="ECO:0000313" key="14">
    <source>
        <dbReference type="Proteomes" id="UP001185092"/>
    </source>
</evidence>
<name>A0AAE3XN52_9BACT</name>
<feature type="active site" description="O-(3'-phospho-DNA)-tyrosine intermediate" evidence="10">
    <location>
        <position position="288"/>
    </location>
</feature>
<dbReference type="Pfam" id="PF02899">
    <property type="entry name" value="Phage_int_SAM_1"/>
    <property type="match status" value="1"/>
</dbReference>
<dbReference type="GO" id="GO:0007059">
    <property type="term" value="P:chromosome segregation"/>
    <property type="evidence" value="ECO:0007669"/>
    <property type="project" value="UniProtKB-UniRule"/>
</dbReference>
<dbReference type="Gene3D" id="1.10.443.10">
    <property type="entry name" value="Intergrase catalytic core"/>
    <property type="match status" value="1"/>
</dbReference>
<dbReference type="PROSITE" id="PS51900">
    <property type="entry name" value="CB"/>
    <property type="match status" value="1"/>
</dbReference>
<dbReference type="InterPro" id="IPR002104">
    <property type="entry name" value="Integrase_catalytic"/>
</dbReference>
<keyword evidence="3 10" id="KW-0963">Cytoplasm</keyword>
<dbReference type="InterPro" id="IPR011010">
    <property type="entry name" value="DNA_brk_join_enz"/>
</dbReference>
<dbReference type="HAMAP" id="MF_01808">
    <property type="entry name" value="Recomb_XerC_XerD"/>
    <property type="match status" value="1"/>
</dbReference>
<dbReference type="InterPro" id="IPR013762">
    <property type="entry name" value="Integrase-like_cat_sf"/>
</dbReference>
<evidence type="ECO:0000256" key="6">
    <source>
        <dbReference type="ARBA" id="ARBA00022908"/>
    </source>
</evidence>
<sequence>MIFLVFCDMNWEEAIKQFNDFIKLERGLAENSILAYIRDVSKLKEYAEMVGWKKTPLEVNTNDIQNFLTYIFKLGMTTNSQARILSGVKAFYKYLHYEELIKKDPTELIEAPKTGRKIPDTLSIEEINRLVEAIDLESSEGLRNVAIIETLYSSGLRVSELIDLKITNIYEDLGFLKIHGKGNKERLVPIGKSALSAIKIYMEESRPFLKIKPGNENIVFLNRRGAQLTRVMIFTIIKRLADSIQLKKKISPHTFRHSFATHLIEGGADLRAVQEMLGHESITTTEIYTHLDKDYLRQVIHEYHPRS</sequence>
<evidence type="ECO:0000256" key="10">
    <source>
        <dbReference type="HAMAP-Rule" id="MF_01808"/>
    </source>
</evidence>
<comment type="similarity">
    <text evidence="2">Belongs to the 'phage' integrase family. XerD subfamily.</text>
</comment>